<name>A0AB34FTZ4_9HYPO</name>
<proteinExistence type="predicted"/>
<gene>
    <name evidence="1" type="ORF">O9K51_03925</name>
</gene>
<dbReference type="Proteomes" id="UP001163105">
    <property type="component" value="Unassembled WGS sequence"/>
</dbReference>
<dbReference type="AlphaFoldDB" id="A0AB34FTZ4"/>
<protein>
    <submittedName>
        <fullName evidence="1">Uncharacterized protein</fullName>
    </submittedName>
</protein>
<evidence type="ECO:0000313" key="2">
    <source>
        <dbReference type="Proteomes" id="UP001163105"/>
    </source>
</evidence>
<accession>A0AB34FTZ4</accession>
<organism evidence="1 2">
    <name type="scientific">Purpureocillium lavendulum</name>
    <dbReference type="NCBI Taxonomy" id="1247861"/>
    <lineage>
        <taxon>Eukaryota</taxon>
        <taxon>Fungi</taxon>
        <taxon>Dikarya</taxon>
        <taxon>Ascomycota</taxon>
        <taxon>Pezizomycotina</taxon>
        <taxon>Sordariomycetes</taxon>
        <taxon>Hypocreomycetidae</taxon>
        <taxon>Hypocreales</taxon>
        <taxon>Ophiocordycipitaceae</taxon>
        <taxon>Purpureocillium</taxon>
    </lineage>
</organism>
<keyword evidence="2" id="KW-1185">Reference proteome</keyword>
<comment type="caution">
    <text evidence="1">The sequence shown here is derived from an EMBL/GenBank/DDBJ whole genome shotgun (WGS) entry which is preliminary data.</text>
</comment>
<dbReference type="EMBL" id="JAQHRD010000003">
    <property type="protein sequence ID" value="KAJ6442750.1"/>
    <property type="molecule type" value="Genomic_DNA"/>
</dbReference>
<evidence type="ECO:0000313" key="1">
    <source>
        <dbReference type="EMBL" id="KAJ6442750.1"/>
    </source>
</evidence>
<sequence length="139" mass="15606">MVHPTTTRGPAPTGARRAHPWEIHAPQWVEGKTPVVDGKYIDLKTGDLKEATSNWRLGPPAVNCAIYAISTGIRVAQNQMTFPVDKVLWRLINAVHKYDVEVDSLTATPYTVRLILRHDFSMEEWKAFLIEVTPVFLGA</sequence>
<reference evidence="1" key="1">
    <citation type="submission" date="2023-01" db="EMBL/GenBank/DDBJ databases">
        <title>The growth and conidiation of Purpureocillium lavendulum are regulated by nitrogen source and histone H3K14 acetylation.</title>
        <authorList>
            <person name="Tang P."/>
            <person name="Han J."/>
            <person name="Zhang C."/>
            <person name="Tang P."/>
            <person name="Qi F."/>
            <person name="Zhang K."/>
            <person name="Liang L."/>
        </authorList>
    </citation>
    <scope>NUCLEOTIDE SEQUENCE</scope>
    <source>
        <strain evidence="1">YMF1.00683</strain>
    </source>
</reference>